<dbReference type="InterPro" id="IPR037185">
    <property type="entry name" value="EmrE-like"/>
</dbReference>
<feature type="transmembrane region" description="Helical" evidence="1">
    <location>
        <begin position="133"/>
        <end position="151"/>
    </location>
</feature>
<feature type="transmembrane region" description="Helical" evidence="1">
    <location>
        <begin position="105"/>
        <end position="126"/>
    </location>
</feature>
<feature type="transmembrane region" description="Helical" evidence="1">
    <location>
        <begin position="281"/>
        <end position="298"/>
    </location>
</feature>
<dbReference type="SUPFAM" id="SSF103481">
    <property type="entry name" value="Multidrug resistance efflux transporter EmrE"/>
    <property type="match status" value="2"/>
</dbReference>
<evidence type="ECO:0000313" key="4">
    <source>
        <dbReference type="Proteomes" id="UP000482578"/>
    </source>
</evidence>
<dbReference type="PANTHER" id="PTHR22911">
    <property type="entry name" value="ACYL-MALONYL CONDENSING ENZYME-RELATED"/>
    <property type="match status" value="1"/>
</dbReference>
<evidence type="ECO:0000313" key="3">
    <source>
        <dbReference type="EMBL" id="NDV11626.1"/>
    </source>
</evidence>
<protein>
    <submittedName>
        <fullName evidence="3">DMT family transporter</fullName>
    </submittedName>
</protein>
<keyword evidence="1" id="KW-0812">Transmembrane</keyword>
<feature type="transmembrane region" description="Helical" evidence="1">
    <location>
        <begin position="225"/>
        <end position="244"/>
    </location>
</feature>
<dbReference type="InterPro" id="IPR000620">
    <property type="entry name" value="EamA_dom"/>
</dbReference>
<dbReference type="PANTHER" id="PTHR22911:SF76">
    <property type="entry name" value="EAMA DOMAIN-CONTAINING PROTEIN"/>
    <property type="match status" value="1"/>
</dbReference>
<gene>
    <name evidence="3" type="ORF">GZH52_02290</name>
</gene>
<dbReference type="AlphaFoldDB" id="A0A6B2KN16"/>
<feature type="transmembrane region" description="Helical" evidence="1">
    <location>
        <begin position="80"/>
        <end position="99"/>
    </location>
</feature>
<evidence type="ECO:0000256" key="1">
    <source>
        <dbReference type="SAM" id="Phobius"/>
    </source>
</evidence>
<proteinExistence type="predicted"/>
<feature type="transmembrane region" description="Helical" evidence="1">
    <location>
        <begin position="256"/>
        <end position="275"/>
    </location>
</feature>
<dbReference type="EMBL" id="JAAGAA010000002">
    <property type="protein sequence ID" value="NDV11626.1"/>
    <property type="molecule type" value="Genomic_DNA"/>
</dbReference>
<comment type="caution">
    <text evidence="3">The sequence shown here is derived from an EMBL/GenBank/DDBJ whole genome shotgun (WGS) entry which is preliminary data.</text>
</comment>
<accession>A0A6B2KN16</accession>
<keyword evidence="1" id="KW-1133">Transmembrane helix</keyword>
<reference evidence="3 4" key="1">
    <citation type="submission" date="2020-02" db="EMBL/GenBank/DDBJ databases">
        <authorList>
            <person name="Yang Z."/>
        </authorList>
    </citation>
    <scope>NUCLEOTIDE SEQUENCE [LARGE SCALE GENOMIC DNA]</scope>
    <source>
        <strain evidence="3 4">HX-7-9</strain>
    </source>
</reference>
<feature type="domain" description="EamA" evidence="2">
    <location>
        <begin position="165"/>
        <end position="296"/>
    </location>
</feature>
<feature type="transmembrane region" description="Helical" evidence="1">
    <location>
        <begin position="195"/>
        <end position="213"/>
    </location>
</feature>
<evidence type="ECO:0000259" key="2">
    <source>
        <dbReference type="Pfam" id="PF00892"/>
    </source>
</evidence>
<dbReference type="RefSeq" id="WP_163314897.1">
    <property type="nucleotide sequence ID" value="NZ_JAAGAA010000002.1"/>
</dbReference>
<name>A0A6B2KN16_9NEIS</name>
<dbReference type="Gene3D" id="1.10.3730.20">
    <property type="match status" value="1"/>
</dbReference>
<dbReference type="Pfam" id="PF00892">
    <property type="entry name" value="EamA"/>
    <property type="match status" value="2"/>
</dbReference>
<organism evidence="3 4">
    <name type="scientific">Crenobacter caeni</name>
    <dbReference type="NCBI Taxonomy" id="2705474"/>
    <lineage>
        <taxon>Bacteria</taxon>
        <taxon>Pseudomonadati</taxon>
        <taxon>Pseudomonadota</taxon>
        <taxon>Betaproteobacteria</taxon>
        <taxon>Neisseriales</taxon>
        <taxon>Neisseriaceae</taxon>
        <taxon>Crenobacter</taxon>
    </lineage>
</organism>
<dbReference type="Proteomes" id="UP000482578">
    <property type="component" value="Unassembled WGS sequence"/>
</dbReference>
<feature type="domain" description="EamA" evidence="2">
    <location>
        <begin position="21"/>
        <end position="149"/>
    </location>
</feature>
<feature type="transmembrane region" description="Helical" evidence="1">
    <location>
        <begin position="45"/>
        <end position="64"/>
    </location>
</feature>
<sequence>MSTLTAFAPHPAQRRALVQLTLGVCCLAASPLLVRLSHVGPIASAFYRLLLAQPVLLLLMYGRLAGAPVRAPDAVRHHRVWAWVAGACLGLNLALWNLSLTMISVANATLIDNLAPVFIALFAWLAFGERPGARLGAGMLLAVGGASLLALGETGGASSGAVLEGHLIALAGAVFYAAYFLALKPAMAGGRFETVMLESSLAATLTLAPLMLISGEHWWPQGWMAWGILLMMALCVHCAGQGLVGKGFAALPASSASLLLLLQPVISAALAWLMFGEALGALQLAGASAVLAGLYWAGGASHDQPRG</sequence>
<keyword evidence="4" id="KW-1185">Reference proteome</keyword>
<dbReference type="GO" id="GO:0016020">
    <property type="term" value="C:membrane"/>
    <property type="evidence" value="ECO:0007669"/>
    <property type="project" value="InterPro"/>
</dbReference>
<feature type="transmembrane region" description="Helical" evidence="1">
    <location>
        <begin position="163"/>
        <end position="183"/>
    </location>
</feature>
<keyword evidence="1" id="KW-0472">Membrane</keyword>